<gene>
    <name evidence="5" type="ORF">SE17_29050</name>
</gene>
<dbReference type="Gene3D" id="3.30.390.10">
    <property type="entry name" value="Enolase-like, N-terminal domain"/>
    <property type="match status" value="1"/>
</dbReference>
<dbReference type="GO" id="GO:0016853">
    <property type="term" value="F:isomerase activity"/>
    <property type="evidence" value="ECO:0007669"/>
    <property type="project" value="InterPro"/>
</dbReference>
<accession>A0A0N8PRJ2</accession>
<dbReference type="Pfam" id="PF13378">
    <property type="entry name" value="MR_MLE_C"/>
    <property type="match status" value="1"/>
</dbReference>
<dbReference type="SUPFAM" id="SSF51604">
    <property type="entry name" value="Enolase C-terminal domain-like"/>
    <property type="match status" value="1"/>
</dbReference>
<dbReference type="GO" id="GO:0016836">
    <property type="term" value="F:hydro-lyase activity"/>
    <property type="evidence" value="ECO:0007669"/>
    <property type="project" value="TreeGrafter"/>
</dbReference>
<evidence type="ECO:0000256" key="1">
    <source>
        <dbReference type="ARBA" id="ARBA00001946"/>
    </source>
</evidence>
<dbReference type="InterPro" id="IPR046945">
    <property type="entry name" value="RHMD-like"/>
</dbReference>
<comment type="caution">
    <text evidence="5">The sequence shown here is derived from an EMBL/GenBank/DDBJ whole genome shotgun (WGS) entry which is preliminary data.</text>
</comment>
<evidence type="ECO:0000256" key="2">
    <source>
        <dbReference type="ARBA" id="ARBA00022723"/>
    </source>
</evidence>
<dbReference type="SFLD" id="SFLDG00179">
    <property type="entry name" value="mandelate_racemase"/>
    <property type="match status" value="1"/>
</dbReference>
<dbReference type="InterPro" id="IPR036849">
    <property type="entry name" value="Enolase-like_C_sf"/>
</dbReference>
<evidence type="ECO:0000256" key="3">
    <source>
        <dbReference type="ARBA" id="ARBA00022842"/>
    </source>
</evidence>
<dbReference type="SFLD" id="SFLDS00001">
    <property type="entry name" value="Enolase"/>
    <property type="match status" value="1"/>
</dbReference>
<proteinExistence type="predicted"/>
<dbReference type="Proteomes" id="UP000050509">
    <property type="component" value="Unassembled WGS sequence"/>
</dbReference>
<keyword evidence="2" id="KW-0479">Metal-binding</keyword>
<feature type="non-terminal residue" evidence="5">
    <location>
        <position position="1"/>
    </location>
</feature>
<keyword evidence="6" id="KW-1185">Reference proteome</keyword>
<feature type="domain" description="Mandelate racemase/muconate lactonizing enzyme C-terminal" evidence="4">
    <location>
        <begin position="39"/>
        <end position="136"/>
    </location>
</feature>
<comment type="cofactor">
    <cofactor evidence="1">
        <name>Mg(2+)</name>
        <dbReference type="ChEBI" id="CHEBI:18420"/>
    </cofactor>
</comment>
<keyword evidence="3" id="KW-0460">Magnesium</keyword>
<dbReference type="CDD" id="cd03316">
    <property type="entry name" value="MR_like"/>
    <property type="match status" value="1"/>
</dbReference>
<dbReference type="PANTHER" id="PTHR13794:SF58">
    <property type="entry name" value="MITOCHONDRIAL ENOLASE SUPERFAMILY MEMBER 1"/>
    <property type="match status" value="1"/>
</dbReference>
<dbReference type="PANTHER" id="PTHR13794">
    <property type="entry name" value="ENOLASE SUPERFAMILY, MANDELATE RACEMASE"/>
    <property type="match status" value="1"/>
</dbReference>
<dbReference type="InterPro" id="IPR013342">
    <property type="entry name" value="Mandelate_racemase_C"/>
</dbReference>
<dbReference type="PATRIC" id="fig|186479.3.peg.2330"/>
<dbReference type="Gene3D" id="3.20.20.120">
    <property type="entry name" value="Enolase-like C-terminal domain"/>
    <property type="match status" value="1"/>
</dbReference>
<sequence length="261" mass="28277">IALWDLRGKQAGTPLWRMAGGAAMVCKAYRGGIDLNYSLEKLLVSIRSYLAAGFNGVKIKVGKQHLAEDVARVAAVRELIGPEIALMVDANYSLSEDQAIAAAEAFKPYNILWFEEPLIPENYSGYARLADATGVALAMGENLHTIYEFTSALQQAKLSFVQPDASNCGGISGWLKVAELSRHYGVPICSHGMQELHVSLVSAQPNAGWLEVHSFPIDQYTTRPLVIDSQLAVAPDDPGIGVTFDWATLEPYEVHIGMSSA</sequence>
<dbReference type="SMART" id="SM00922">
    <property type="entry name" value="MR_MLE"/>
    <property type="match status" value="1"/>
</dbReference>
<evidence type="ECO:0000259" key="4">
    <source>
        <dbReference type="SMART" id="SM00922"/>
    </source>
</evidence>
<dbReference type="InterPro" id="IPR034382">
    <property type="entry name" value="AHGA_cycloisomerase"/>
</dbReference>
<dbReference type="GO" id="GO:0000287">
    <property type="term" value="F:magnesium ion binding"/>
    <property type="evidence" value="ECO:0007669"/>
    <property type="project" value="TreeGrafter"/>
</dbReference>
<reference evidence="5 6" key="1">
    <citation type="submission" date="2015-09" db="EMBL/GenBank/DDBJ databases">
        <title>Draft genome sequence of Kouleothrix aurantiaca JCM 19913.</title>
        <authorList>
            <person name="Hemp J."/>
        </authorList>
    </citation>
    <scope>NUCLEOTIDE SEQUENCE [LARGE SCALE GENOMIC DNA]</scope>
    <source>
        <strain evidence="5 6">COM-B</strain>
    </source>
</reference>
<dbReference type="SFLD" id="SFLDF00557">
    <property type="entry name" value="3_6-anhydro-alpha-L-galactonat"/>
    <property type="match status" value="1"/>
</dbReference>
<organism evidence="5 6">
    <name type="scientific">Kouleothrix aurantiaca</name>
    <dbReference type="NCBI Taxonomy" id="186479"/>
    <lineage>
        <taxon>Bacteria</taxon>
        <taxon>Bacillati</taxon>
        <taxon>Chloroflexota</taxon>
        <taxon>Chloroflexia</taxon>
        <taxon>Chloroflexales</taxon>
        <taxon>Roseiflexineae</taxon>
        <taxon>Roseiflexaceae</taxon>
        <taxon>Kouleothrix</taxon>
    </lineage>
</organism>
<evidence type="ECO:0000313" key="5">
    <source>
        <dbReference type="EMBL" id="KPV50077.1"/>
    </source>
</evidence>
<dbReference type="AlphaFoldDB" id="A0A0N8PRJ2"/>
<dbReference type="EMBL" id="LJCR01001593">
    <property type="protein sequence ID" value="KPV50077.1"/>
    <property type="molecule type" value="Genomic_DNA"/>
</dbReference>
<name>A0A0N8PRJ2_9CHLR</name>
<protein>
    <submittedName>
        <fullName evidence="5">Uroporphyrinogen decarboxylase</fullName>
    </submittedName>
</protein>
<dbReference type="InterPro" id="IPR029017">
    <property type="entry name" value="Enolase-like_N"/>
</dbReference>
<dbReference type="GO" id="GO:0019388">
    <property type="term" value="P:galactose catabolic process"/>
    <property type="evidence" value="ECO:0007669"/>
    <property type="project" value="InterPro"/>
</dbReference>
<evidence type="ECO:0000313" key="6">
    <source>
        <dbReference type="Proteomes" id="UP000050509"/>
    </source>
</evidence>
<dbReference type="InterPro" id="IPR029065">
    <property type="entry name" value="Enolase_C-like"/>
</dbReference>